<gene>
    <name evidence="3" type="ORF">NDU88_003796</name>
</gene>
<dbReference type="PANTHER" id="PTHR37984:SF5">
    <property type="entry name" value="PROTEIN NYNRIN-LIKE"/>
    <property type="match status" value="1"/>
</dbReference>
<organism evidence="3 4">
    <name type="scientific">Pleurodeles waltl</name>
    <name type="common">Iberian ribbed newt</name>
    <dbReference type="NCBI Taxonomy" id="8319"/>
    <lineage>
        <taxon>Eukaryota</taxon>
        <taxon>Metazoa</taxon>
        <taxon>Chordata</taxon>
        <taxon>Craniata</taxon>
        <taxon>Vertebrata</taxon>
        <taxon>Euteleostomi</taxon>
        <taxon>Amphibia</taxon>
        <taxon>Batrachia</taxon>
        <taxon>Caudata</taxon>
        <taxon>Salamandroidea</taxon>
        <taxon>Salamandridae</taxon>
        <taxon>Pleurodelinae</taxon>
        <taxon>Pleurodeles</taxon>
    </lineage>
</organism>
<evidence type="ECO:0000313" key="3">
    <source>
        <dbReference type="EMBL" id="KAJ1163336.1"/>
    </source>
</evidence>
<dbReference type="Proteomes" id="UP001066276">
    <property type="component" value="Chromosome 4_2"/>
</dbReference>
<dbReference type="InterPro" id="IPR050951">
    <property type="entry name" value="Retrovirus_Pol_polyprotein"/>
</dbReference>
<evidence type="ECO:0000313" key="4">
    <source>
        <dbReference type="Proteomes" id="UP001066276"/>
    </source>
</evidence>
<accession>A0AAV7SGY4</accession>
<dbReference type="PANTHER" id="PTHR37984">
    <property type="entry name" value="PROTEIN CBG26694"/>
    <property type="match status" value="1"/>
</dbReference>
<dbReference type="AlphaFoldDB" id="A0AAV7SGY4"/>
<evidence type="ECO:0000259" key="2">
    <source>
        <dbReference type="Pfam" id="PF17921"/>
    </source>
</evidence>
<sequence length="202" mass="22548">MTCSTALTVPEIADCEDVVIGRAKEAFANRKWKRFQDETRALDSEDCRAMQHIWKGRSELLVSPEGLLLCGQWLVIPRCLQSQVVELAHQGHQGTAKTKARLRSKVWFPRIDAMVDKLVRRCHPCTITARDPAPVVTETPSTQPCSQISLDFGSFPDGWLTAVMIDSCTRFPVVELVVSTAFEHDSPVLEKTFALLGLPDEV</sequence>
<reference evidence="3" key="1">
    <citation type="journal article" date="2022" name="bioRxiv">
        <title>Sequencing and chromosome-scale assembly of the giantPleurodeles waltlgenome.</title>
        <authorList>
            <person name="Brown T."/>
            <person name="Elewa A."/>
            <person name="Iarovenko S."/>
            <person name="Subramanian E."/>
            <person name="Araus A.J."/>
            <person name="Petzold A."/>
            <person name="Susuki M."/>
            <person name="Suzuki K.-i.T."/>
            <person name="Hayashi T."/>
            <person name="Toyoda A."/>
            <person name="Oliveira C."/>
            <person name="Osipova E."/>
            <person name="Leigh N.D."/>
            <person name="Simon A."/>
            <person name="Yun M.H."/>
        </authorList>
    </citation>
    <scope>NUCLEOTIDE SEQUENCE</scope>
    <source>
        <strain evidence="3">20211129_DDA</strain>
        <tissue evidence="3">Liver</tissue>
    </source>
</reference>
<dbReference type="Pfam" id="PF17921">
    <property type="entry name" value="Integrase_H2C2"/>
    <property type="match status" value="1"/>
</dbReference>
<comment type="caution">
    <text evidence="3">The sequence shown here is derived from an EMBL/GenBank/DDBJ whole genome shotgun (WGS) entry which is preliminary data.</text>
</comment>
<feature type="domain" description="Integrase zinc-binding" evidence="2">
    <location>
        <begin position="76"/>
        <end position="127"/>
    </location>
</feature>
<evidence type="ECO:0000256" key="1">
    <source>
        <dbReference type="ARBA" id="ARBA00039658"/>
    </source>
</evidence>
<dbReference type="Gene3D" id="1.10.340.70">
    <property type="match status" value="1"/>
</dbReference>
<protein>
    <recommendedName>
        <fullName evidence="1">Gypsy retrotransposon integrase-like protein 1</fullName>
    </recommendedName>
</protein>
<proteinExistence type="predicted"/>
<keyword evidence="4" id="KW-1185">Reference proteome</keyword>
<dbReference type="EMBL" id="JANPWB010000008">
    <property type="protein sequence ID" value="KAJ1163336.1"/>
    <property type="molecule type" value="Genomic_DNA"/>
</dbReference>
<name>A0AAV7SGY4_PLEWA</name>
<dbReference type="InterPro" id="IPR041588">
    <property type="entry name" value="Integrase_H2C2"/>
</dbReference>